<gene>
    <name evidence="1" type="ORF">E2C01_020817</name>
</gene>
<proteinExistence type="predicted"/>
<accession>A0A5B7E0X1</accession>
<reference evidence="1 2" key="1">
    <citation type="submission" date="2019-05" db="EMBL/GenBank/DDBJ databases">
        <title>Another draft genome of Portunus trituberculatus and its Hox gene families provides insights of decapod evolution.</title>
        <authorList>
            <person name="Jeong J.-H."/>
            <person name="Song I."/>
            <person name="Kim S."/>
            <person name="Choi T."/>
            <person name="Kim D."/>
            <person name="Ryu S."/>
            <person name="Kim W."/>
        </authorList>
    </citation>
    <scope>NUCLEOTIDE SEQUENCE [LARGE SCALE GENOMIC DNA]</scope>
    <source>
        <tissue evidence="1">Muscle</tissue>
    </source>
</reference>
<evidence type="ECO:0000313" key="2">
    <source>
        <dbReference type="Proteomes" id="UP000324222"/>
    </source>
</evidence>
<comment type="caution">
    <text evidence="1">The sequence shown here is derived from an EMBL/GenBank/DDBJ whole genome shotgun (WGS) entry which is preliminary data.</text>
</comment>
<name>A0A5B7E0X1_PORTR</name>
<evidence type="ECO:0000313" key="1">
    <source>
        <dbReference type="EMBL" id="MPC27642.1"/>
    </source>
</evidence>
<keyword evidence="2" id="KW-1185">Reference proteome</keyword>
<dbReference type="AlphaFoldDB" id="A0A5B7E0X1"/>
<organism evidence="1 2">
    <name type="scientific">Portunus trituberculatus</name>
    <name type="common">Swimming crab</name>
    <name type="synonym">Neptunus trituberculatus</name>
    <dbReference type="NCBI Taxonomy" id="210409"/>
    <lineage>
        <taxon>Eukaryota</taxon>
        <taxon>Metazoa</taxon>
        <taxon>Ecdysozoa</taxon>
        <taxon>Arthropoda</taxon>
        <taxon>Crustacea</taxon>
        <taxon>Multicrustacea</taxon>
        <taxon>Malacostraca</taxon>
        <taxon>Eumalacostraca</taxon>
        <taxon>Eucarida</taxon>
        <taxon>Decapoda</taxon>
        <taxon>Pleocyemata</taxon>
        <taxon>Brachyura</taxon>
        <taxon>Eubrachyura</taxon>
        <taxon>Portunoidea</taxon>
        <taxon>Portunidae</taxon>
        <taxon>Portuninae</taxon>
        <taxon>Portunus</taxon>
    </lineage>
</organism>
<protein>
    <submittedName>
        <fullName evidence="1">Uncharacterized protein</fullName>
    </submittedName>
</protein>
<sequence>MFLEVWQKLVVVAILYCTIHDLTAFLPRFFLGCWSVSSSINHCLAKEVWKGHVARHVLQGRDVGKAMLHGMRYCDVSGCCCVTVTAKCGATICIQT</sequence>
<dbReference type="Proteomes" id="UP000324222">
    <property type="component" value="Unassembled WGS sequence"/>
</dbReference>
<dbReference type="EMBL" id="VSRR010001780">
    <property type="protein sequence ID" value="MPC27642.1"/>
    <property type="molecule type" value="Genomic_DNA"/>
</dbReference>